<dbReference type="Proteomes" id="UP000805649">
    <property type="component" value="Unassembled WGS sequence"/>
</dbReference>
<evidence type="ECO:0000313" key="1">
    <source>
        <dbReference type="EMBL" id="KAL0942572.1"/>
    </source>
</evidence>
<name>A0ACC3ZEN2_COLTU</name>
<dbReference type="EMBL" id="VUJX02000001">
    <property type="protein sequence ID" value="KAL0942572.1"/>
    <property type="molecule type" value="Genomic_DNA"/>
</dbReference>
<proteinExistence type="predicted"/>
<organism evidence="1 2">
    <name type="scientific">Colletotrichum truncatum</name>
    <name type="common">Anthracnose fungus</name>
    <name type="synonym">Colletotrichum capsici</name>
    <dbReference type="NCBI Taxonomy" id="5467"/>
    <lineage>
        <taxon>Eukaryota</taxon>
        <taxon>Fungi</taxon>
        <taxon>Dikarya</taxon>
        <taxon>Ascomycota</taxon>
        <taxon>Pezizomycotina</taxon>
        <taxon>Sordariomycetes</taxon>
        <taxon>Hypocreomycetidae</taxon>
        <taxon>Glomerellales</taxon>
        <taxon>Glomerellaceae</taxon>
        <taxon>Colletotrichum</taxon>
        <taxon>Colletotrichum truncatum species complex</taxon>
    </lineage>
</organism>
<sequence>MKSFTIIGLVALSAVSAKPTENHIKARSLPTVSVQGNAFYADGKRFYIRGIDYQPGGSSKNIDPLADTSICGRDIPKFKELGVNTIRVYSLDNSKNHDDCMKQLADAGIYLVADVNSPQYSINRADPHPSYNAVYLQSVFATIDEFAKYDNTLAFFSGNEVIHDDPKTTLTAPYVKAVTRDMKNYMASRGLRHVPVGYSAADVADNRMQTAAYFNCGSDDARSDFFAFNDYSWCNTNYKEAGWDIKVKNFTDYGLPIFLSEYGCITNGRDFNEIQALMSNDMTPVYSGGLMYEYSLEDNDFGIVTIDGSSVKEEPEFAKLASAMSKYPAPTGDGGAAKTTKAASCPTSDSNWMVDPTKIPTMPEKAQKYMTEGAGDGPGLKGPGSQNAGDSASDGETTGGTASPTASGAASGASATGSSNAAAGMTFSGPIEKAPLIISGLTVMFTLFGAVLL</sequence>
<evidence type="ECO:0000313" key="2">
    <source>
        <dbReference type="Proteomes" id="UP000805649"/>
    </source>
</evidence>
<accession>A0ACC3ZEN2</accession>
<keyword evidence="2" id="KW-1185">Reference proteome</keyword>
<protein>
    <submittedName>
        <fullName evidence="1">1,3-beta-glucanosyltransferase gel1</fullName>
    </submittedName>
</protein>
<gene>
    <name evidence="1" type="ORF">CTRU02_200458</name>
</gene>
<reference evidence="1 2" key="1">
    <citation type="journal article" date="2020" name="Phytopathology">
        <title>Genome Sequence Resources of Colletotrichum truncatum, C. plurivorum, C. musicola, and C. sojae: Four Species Pathogenic to Soybean (Glycine max).</title>
        <authorList>
            <person name="Rogerio F."/>
            <person name="Boufleur T.R."/>
            <person name="Ciampi-Guillardi M."/>
            <person name="Sukno S.A."/>
            <person name="Thon M.R."/>
            <person name="Massola Junior N.S."/>
            <person name="Baroncelli R."/>
        </authorList>
    </citation>
    <scope>NUCLEOTIDE SEQUENCE [LARGE SCALE GENOMIC DNA]</scope>
    <source>
        <strain evidence="1 2">CMES1059</strain>
    </source>
</reference>
<comment type="caution">
    <text evidence="1">The sequence shown here is derived from an EMBL/GenBank/DDBJ whole genome shotgun (WGS) entry which is preliminary data.</text>
</comment>